<feature type="region of interest" description="Disordered" evidence="10">
    <location>
        <begin position="525"/>
        <end position="550"/>
    </location>
</feature>
<dbReference type="Proteomes" id="UP001152798">
    <property type="component" value="Chromosome 5"/>
</dbReference>
<feature type="transmembrane region" description="Helical" evidence="11">
    <location>
        <begin position="406"/>
        <end position="429"/>
    </location>
</feature>
<reference evidence="14" key="1">
    <citation type="submission" date="2022-01" db="EMBL/GenBank/DDBJ databases">
        <authorList>
            <person name="King R."/>
        </authorList>
    </citation>
    <scope>NUCLEOTIDE SEQUENCE</scope>
</reference>
<evidence type="ECO:0000313" key="15">
    <source>
        <dbReference type="Proteomes" id="UP001152798"/>
    </source>
</evidence>
<feature type="signal peptide" evidence="12">
    <location>
        <begin position="1"/>
        <end position="19"/>
    </location>
</feature>
<organism evidence="14 15">
    <name type="scientific">Nezara viridula</name>
    <name type="common">Southern green stink bug</name>
    <name type="synonym">Cimex viridulus</name>
    <dbReference type="NCBI Taxonomy" id="85310"/>
    <lineage>
        <taxon>Eukaryota</taxon>
        <taxon>Metazoa</taxon>
        <taxon>Ecdysozoa</taxon>
        <taxon>Arthropoda</taxon>
        <taxon>Hexapoda</taxon>
        <taxon>Insecta</taxon>
        <taxon>Pterygota</taxon>
        <taxon>Neoptera</taxon>
        <taxon>Paraneoptera</taxon>
        <taxon>Hemiptera</taxon>
        <taxon>Heteroptera</taxon>
        <taxon>Panheteroptera</taxon>
        <taxon>Pentatomomorpha</taxon>
        <taxon>Pentatomoidea</taxon>
        <taxon>Pentatomidae</taxon>
        <taxon>Pentatominae</taxon>
        <taxon>Nezara</taxon>
    </lineage>
</organism>
<evidence type="ECO:0000313" key="14">
    <source>
        <dbReference type="EMBL" id="CAH1403375.1"/>
    </source>
</evidence>
<evidence type="ECO:0000256" key="8">
    <source>
        <dbReference type="ARBA" id="ARBA00023170"/>
    </source>
</evidence>
<evidence type="ECO:0000256" key="1">
    <source>
        <dbReference type="ARBA" id="ARBA00004141"/>
    </source>
</evidence>
<sequence>MSLCLVLLWCASWCAFAGAVSVNKCCPDGNQLEGSVCVAAQLEPWAPVIYNPAERGFLPPDTYPESWVFKVSLPITCQEPTAYFKTGSLPPFVIFTNGSLLVEAPQEPFIQTDSYCIDPKGALICIQPDREGRTTVQKCCGHGGIYSETKGSCRLSPYDDANFAHLRVLHKFPDCADPNGGFSISGKLNDTYFLLEDGSLKESGGRVLGKTQYCLEHIEDSPNDTVHVFTCPPRIKARHEDIRFTLYPMGLFLSVFFLAVTLIASCLLPSTYHVLHWRCQTNHVACLLVGDLLLAITQLSSDALKGPACIGIAIAMHFIILAAFFWLNTMCFNIWWTFRDLRPASLDKSQEACRLRAYEIYAWGGPLIIAGIGALMDSLPESAANPSFLRPKFGEMRCWFYGDTEVFAYFFAPIGFLLLMNLTLFAATARELTCGLWKTEVVKSNTERATLGRVCLKLVVVMGITWVADVVSWVVGGPVYVWYFTDLINAMQGVLIFAVVGCQPQVWSAVKRLWCLRDPPGDNANVRSSSSQAPASLGDQSITKPVETLC</sequence>
<keyword evidence="5 11" id="KW-1133">Transmembrane helix</keyword>
<evidence type="ECO:0000256" key="10">
    <source>
        <dbReference type="SAM" id="MobiDB-lite"/>
    </source>
</evidence>
<dbReference type="GO" id="GO:0016020">
    <property type="term" value="C:membrane"/>
    <property type="evidence" value="ECO:0007669"/>
    <property type="project" value="UniProtKB-SubCell"/>
</dbReference>
<gene>
    <name evidence="14" type="ORF">NEZAVI_LOCUS11988</name>
</gene>
<name>A0A9P0MSX8_NEZVI</name>
<feature type="transmembrane region" description="Helical" evidence="11">
    <location>
        <begin position="450"/>
        <end position="468"/>
    </location>
</feature>
<dbReference type="GO" id="GO:0007166">
    <property type="term" value="P:cell surface receptor signaling pathway"/>
    <property type="evidence" value="ECO:0007669"/>
    <property type="project" value="InterPro"/>
</dbReference>
<accession>A0A9P0MSX8</accession>
<keyword evidence="8" id="KW-0675">Receptor</keyword>
<comment type="similarity">
    <text evidence="2">Belongs to the G-protein coupled receptor 2 family. Mth subfamily.</text>
</comment>
<feature type="domain" description="G-protein coupled receptors family 2 profile 2" evidence="13">
    <location>
        <begin position="243"/>
        <end position="504"/>
    </location>
</feature>
<feature type="transmembrane region" description="Helical" evidence="11">
    <location>
        <begin position="281"/>
        <end position="300"/>
    </location>
</feature>
<dbReference type="Pfam" id="PF00002">
    <property type="entry name" value="7tm_2"/>
    <property type="match status" value="1"/>
</dbReference>
<feature type="chain" id="PRO_5040310518" description="G-protein coupled receptors family 2 profile 2 domain-containing protein" evidence="12">
    <location>
        <begin position="20"/>
        <end position="550"/>
    </location>
</feature>
<dbReference type="PANTHER" id="PTHR46953:SF1">
    <property type="entry name" value="G-PROTEIN COUPLED RECEPTOR MTH-LIKE 1-RELATED"/>
    <property type="match status" value="1"/>
</dbReference>
<feature type="transmembrane region" description="Helical" evidence="11">
    <location>
        <begin position="357"/>
        <end position="376"/>
    </location>
</feature>
<keyword evidence="6" id="KW-0297">G-protein coupled receptor</keyword>
<proteinExistence type="inferred from homology"/>
<dbReference type="InterPro" id="IPR052808">
    <property type="entry name" value="GPCR_Mth-like"/>
</dbReference>
<dbReference type="EMBL" id="OV725081">
    <property type="protein sequence ID" value="CAH1403375.1"/>
    <property type="molecule type" value="Genomic_DNA"/>
</dbReference>
<feature type="compositionally biased region" description="Polar residues" evidence="10">
    <location>
        <begin position="525"/>
        <end position="543"/>
    </location>
</feature>
<evidence type="ECO:0000256" key="9">
    <source>
        <dbReference type="ARBA" id="ARBA00023224"/>
    </source>
</evidence>
<feature type="transmembrane region" description="Helical" evidence="11">
    <location>
        <begin position="246"/>
        <end position="269"/>
    </location>
</feature>
<evidence type="ECO:0000256" key="4">
    <source>
        <dbReference type="ARBA" id="ARBA00022729"/>
    </source>
</evidence>
<dbReference type="SUPFAM" id="SSF63877">
    <property type="entry name" value="Methuselah ectodomain"/>
    <property type="match status" value="2"/>
</dbReference>
<protein>
    <recommendedName>
        <fullName evidence="13">G-protein coupled receptors family 2 profile 2 domain-containing protein</fullName>
    </recommendedName>
</protein>
<evidence type="ECO:0000256" key="3">
    <source>
        <dbReference type="ARBA" id="ARBA00022692"/>
    </source>
</evidence>
<dbReference type="AlphaFoldDB" id="A0A9P0MSX8"/>
<dbReference type="GO" id="GO:0004930">
    <property type="term" value="F:G protein-coupled receptor activity"/>
    <property type="evidence" value="ECO:0007669"/>
    <property type="project" value="UniProtKB-KW"/>
</dbReference>
<evidence type="ECO:0000256" key="7">
    <source>
        <dbReference type="ARBA" id="ARBA00023136"/>
    </source>
</evidence>
<keyword evidence="3 11" id="KW-0812">Transmembrane</keyword>
<dbReference type="PANTHER" id="PTHR46953">
    <property type="entry name" value="G-PROTEIN COUPLED RECEPTOR MTH-LIKE 1-RELATED"/>
    <property type="match status" value="1"/>
</dbReference>
<evidence type="ECO:0000259" key="13">
    <source>
        <dbReference type="PROSITE" id="PS50261"/>
    </source>
</evidence>
<dbReference type="InterPro" id="IPR023311">
    <property type="entry name" value="Methusela_ecto_dom_2"/>
</dbReference>
<feature type="transmembrane region" description="Helical" evidence="11">
    <location>
        <begin position="480"/>
        <end position="502"/>
    </location>
</feature>
<keyword evidence="15" id="KW-1185">Reference proteome</keyword>
<comment type="subcellular location">
    <subcellularLocation>
        <location evidence="1">Membrane</location>
        <topology evidence="1">Multi-pass membrane protein</topology>
    </subcellularLocation>
</comment>
<dbReference type="InterPro" id="IPR036272">
    <property type="entry name" value="Methuselah_N_sf"/>
</dbReference>
<keyword evidence="4 12" id="KW-0732">Signal</keyword>
<dbReference type="OrthoDB" id="8191206at2759"/>
<evidence type="ECO:0000256" key="11">
    <source>
        <dbReference type="SAM" id="Phobius"/>
    </source>
</evidence>
<evidence type="ECO:0000256" key="6">
    <source>
        <dbReference type="ARBA" id="ARBA00023040"/>
    </source>
</evidence>
<dbReference type="InterPro" id="IPR017981">
    <property type="entry name" value="GPCR_2-like_7TM"/>
</dbReference>
<evidence type="ECO:0000256" key="2">
    <source>
        <dbReference type="ARBA" id="ARBA00008979"/>
    </source>
</evidence>
<dbReference type="PROSITE" id="PS50261">
    <property type="entry name" value="G_PROTEIN_RECEP_F2_4"/>
    <property type="match status" value="1"/>
</dbReference>
<evidence type="ECO:0000256" key="12">
    <source>
        <dbReference type="SAM" id="SignalP"/>
    </source>
</evidence>
<dbReference type="InterPro" id="IPR000832">
    <property type="entry name" value="GPCR_2_secretin-like"/>
</dbReference>
<dbReference type="Gene3D" id="1.20.1070.10">
    <property type="entry name" value="Rhodopsin 7-helix transmembrane proteins"/>
    <property type="match status" value="1"/>
</dbReference>
<dbReference type="CDD" id="cd15039">
    <property type="entry name" value="7tmB3_Methuselah-like"/>
    <property type="match status" value="1"/>
</dbReference>
<keyword evidence="9" id="KW-0807">Transducer</keyword>
<feature type="transmembrane region" description="Helical" evidence="11">
    <location>
        <begin position="312"/>
        <end position="336"/>
    </location>
</feature>
<keyword evidence="7 11" id="KW-0472">Membrane</keyword>
<evidence type="ECO:0000256" key="5">
    <source>
        <dbReference type="ARBA" id="ARBA00022989"/>
    </source>
</evidence>
<dbReference type="Gene3D" id="2.170.180.11">
    <property type="entry name" value="Methuselah ectodomain, domain 2"/>
    <property type="match status" value="1"/>
</dbReference>